<proteinExistence type="predicted"/>
<comment type="caution">
    <text evidence="3">The sequence shown here is derived from an EMBL/GenBank/DDBJ whole genome shotgun (WGS) entry which is preliminary data.</text>
</comment>
<reference evidence="3" key="1">
    <citation type="submission" date="2023-06" db="EMBL/GenBank/DDBJ databases">
        <title>Survivors Of The Sea: Transcriptome response of Skeletonema marinoi to long-term dormancy.</title>
        <authorList>
            <person name="Pinder M.I.M."/>
            <person name="Kourtchenko O."/>
            <person name="Robertson E.K."/>
            <person name="Larsson T."/>
            <person name="Maumus F."/>
            <person name="Osuna-Cruz C.M."/>
            <person name="Vancaester E."/>
            <person name="Stenow R."/>
            <person name="Vandepoele K."/>
            <person name="Ploug H."/>
            <person name="Bruchert V."/>
            <person name="Godhe A."/>
            <person name="Topel M."/>
        </authorList>
    </citation>
    <scope>NUCLEOTIDE SEQUENCE</scope>
    <source>
        <strain evidence="3">R05AC</strain>
    </source>
</reference>
<dbReference type="Proteomes" id="UP001224775">
    <property type="component" value="Unassembled WGS sequence"/>
</dbReference>
<organism evidence="3 4">
    <name type="scientific">Skeletonema marinoi</name>
    <dbReference type="NCBI Taxonomy" id="267567"/>
    <lineage>
        <taxon>Eukaryota</taxon>
        <taxon>Sar</taxon>
        <taxon>Stramenopiles</taxon>
        <taxon>Ochrophyta</taxon>
        <taxon>Bacillariophyta</taxon>
        <taxon>Coscinodiscophyceae</taxon>
        <taxon>Thalassiosirophycidae</taxon>
        <taxon>Thalassiosirales</taxon>
        <taxon>Skeletonemataceae</taxon>
        <taxon>Skeletonema</taxon>
        <taxon>Skeletonema marinoi-dohrnii complex</taxon>
    </lineage>
</organism>
<feature type="region of interest" description="Disordered" evidence="2">
    <location>
        <begin position="107"/>
        <end position="134"/>
    </location>
</feature>
<feature type="region of interest" description="Disordered" evidence="2">
    <location>
        <begin position="1"/>
        <end position="26"/>
    </location>
</feature>
<dbReference type="AlphaFoldDB" id="A0AAD8YN47"/>
<accession>A0AAD8YN47</accession>
<gene>
    <name evidence="3" type="ORF">QTG54_000997</name>
</gene>
<feature type="non-terminal residue" evidence="3">
    <location>
        <position position="1"/>
    </location>
</feature>
<feature type="coiled-coil region" evidence="1">
    <location>
        <begin position="79"/>
        <end position="106"/>
    </location>
</feature>
<evidence type="ECO:0000313" key="3">
    <source>
        <dbReference type="EMBL" id="KAK1749058.1"/>
    </source>
</evidence>
<dbReference type="EMBL" id="JATAAI010000001">
    <property type="protein sequence ID" value="KAK1749058.1"/>
    <property type="molecule type" value="Genomic_DNA"/>
</dbReference>
<name>A0AAD8YN47_9STRA</name>
<evidence type="ECO:0000313" key="4">
    <source>
        <dbReference type="Proteomes" id="UP001224775"/>
    </source>
</evidence>
<evidence type="ECO:0000256" key="1">
    <source>
        <dbReference type="SAM" id="Coils"/>
    </source>
</evidence>
<sequence>KEIRFDFAHDDDDDSTDVPSYRGRQPYVGRQKYITRPTTASRYDDNILEQRNFEDQVEEVLGWLKDEMERSQSFVHRSRQIHDAELANAKREMDKLKKAAKRIIKAVHKKGKDKAARSEATADSERRRRIKSQKTMASMIKSHSAQMEHLKKGLHRNSTYDTGSDSLAGLGLDLEDDSHAIRDETIQPNCSALRAILI</sequence>
<keyword evidence="1" id="KW-0175">Coiled coil</keyword>
<evidence type="ECO:0000256" key="2">
    <source>
        <dbReference type="SAM" id="MobiDB-lite"/>
    </source>
</evidence>
<keyword evidence="4" id="KW-1185">Reference proteome</keyword>
<protein>
    <submittedName>
        <fullName evidence="3">Uncharacterized protein</fullName>
    </submittedName>
</protein>